<dbReference type="Proteomes" id="UP000184203">
    <property type="component" value="Unassembled WGS sequence"/>
</dbReference>
<dbReference type="PANTHER" id="PTHR39081">
    <property type="entry name" value="MUT7-C DOMAIN-CONTAINING PROTEIN"/>
    <property type="match status" value="1"/>
</dbReference>
<keyword evidence="5" id="KW-1185">Reference proteome</keyword>
<dbReference type="EMBL" id="FRAN01000001">
    <property type="protein sequence ID" value="SHK17274.1"/>
    <property type="molecule type" value="Genomic_DNA"/>
</dbReference>
<dbReference type="EMBL" id="AEMG01000006">
    <property type="protein sequence ID" value="EFW92627.1"/>
    <property type="molecule type" value="Genomic_DNA"/>
</dbReference>
<dbReference type="OrthoDB" id="1266at2157"/>
<dbReference type="PATRIC" id="fig|797209.4.peg.1424"/>
<dbReference type="RefSeq" id="WP_007978389.1">
    <property type="nucleotide sequence ID" value="NZ_AEMG01000006.1"/>
</dbReference>
<evidence type="ECO:0000313" key="4">
    <source>
        <dbReference type="Proteomes" id="UP000003751"/>
    </source>
</evidence>
<proteinExistence type="predicted"/>
<evidence type="ECO:0000313" key="5">
    <source>
        <dbReference type="Proteomes" id="UP000184203"/>
    </source>
</evidence>
<accession>E7QRK8</accession>
<feature type="domain" description="Mut7-C RNAse" evidence="1">
    <location>
        <begin position="4"/>
        <end position="140"/>
    </location>
</feature>
<reference evidence="2 4" key="1">
    <citation type="journal article" date="2014" name="ISME J.">
        <title>Trehalose/2-sulfotrehalose biosynthesis and glycine-betaine uptake are widely spread mechanisms for osmoadaptation in the Halobacteriales.</title>
        <authorList>
            <person name="Youssef N.H."/>
            <person name="Savage-Ashlock K.N."/>
            <person name="McCully A.L."/>
            <person name="Luedtke B."/>
            <person name="Shaw E.I."/>
            <person name="Hoff W.D."/>
            <person name="Elshahed M.S."/>
        </authorList>
    </citation>
    <scope>NUCLEOTIDE SEQUENCE [LARGE SCALE GENOMIC DNA]</scope>
    <source>
        <strain evidence="2 4">DX253</strain>
    </source>
</reference>
<dbReference type="PANTHER" id="PTHR39081:SF1">
    <property type="entry name" value="MUT7-C RNASE DOMAIN-CONTAINING PROTEIN"/>
    <property type="match status" value="1"/>
</dbReference>
<evidence type="ECO:0000259" key="1">
    <source>
        <dbReference type="Pfam" id="PF01927"/>
    </source>
</evidence>
<sequence>MGRRFFLDVMLGSLSTYLRMCGYDAAYALDRGVEADDAILELAGTEDRTLVTRDVQLAERADDAFLIESLDVRDQLRELRNDGVNLSLSEPARCSSCNGKLVRDDGPAPDHAPDGKPVWRCRDCGKRFWKGSHWESVERTLSEL</sequence>
<name>E7QRK8_HALPU</name>
<dbReference type="AlphaFoldDB" id="E7QRK8"/>
<dbReference type="STRING" id="797209.GCA_000376445_00111"/>
<evidence type="ECO:0000313" key="2">
    <source>
        <dbReference type="EMBL" id="EFW92627.1"/>
    </source>
</evidence>
<dbReference type="Proteomes" id="UP000003751">
    <property type="component" value="Unassembled WGS sequence"/>
</dbReference>
<reference evidence="3" key="3">
    <citation type="submission" date="2016-11" db="EMBL/GenBank/DDBJ databases">
        <authorList>
            <person name="Jaros S."/>
            <person name="Januszkiewicz K."/>
            <person name="Wedrychowicz H."/>
        </authorList>
    </citation>
    <scope>NUCLEOTIDE SEQUENCE [LARGE SCALE GENOMIC DNA]</scope>
    <source>
        <strain evidence="3">DX253</strain>
    </source>
</reference>
<reference evidence="5" key="2">
    <citation type="submission" date="2016-11" db="EMBL/GenBank/DDBJ databases">
        <authorList>
            <person name="Varghese N."/>
            <person name="Submissions S."/>
        </authorList>
    </citation>
    <scope>NUCLEOTIDE SEQUENCE [LARGE SCALE GENOMIC DNA]</scope>
    <source>
        <strain evidence="5">DX253</strain>
    </source>
</reference>
<gene>
    <name evidence="3" type="ORF">SAMN05444342_0830</name>
    <name evidence="2" type="ORF">ZOD2009_07154</name>
</gene>
<organism evidence="2 4">
    <name type="scientific">Haladaptatus paucihalophilus DX253</name>
    <dbReference type="NCBI Taxonomy" id="797209"/>
    <lineage>
        <taxon>Archaea</taxon>
        <taxon>Methanobacteriati</taxon>
        <taxon>Methanobacteriota</taxon>
        <taxon>Stenosarchaea group</taxon>
        <taxon>Halobacteria</taxon>
        <taxon>Halobacteriales</taxon>
        <taxon>Haladaptataceae</taxon>
        <taxon>Haladaptatus</taxon>
    </lineage>
</organism>
<evidence type="ECO:0000313" key="3">
    <source>
        <dbReference type="EMBL" id="SHK17274.1"/>
    </source>
</evidence>
<dbReference type="eggNOG" id="arCOG04290">
    <property type="taxonomic scope" value="Archaea"/>
</dbReference>
<protein>
    <recommendedName>
        <fullName evidence="1">Mut7-C RNAse domain-containing protein</fullName>
    </recommendedName>
</protein>
<dbReference type="InterPro" id="IPR002782">
    <property type="entry name" value="Mut7-C_RNAse_dom"/>
</dbReference>
<dbReference type="Pfam" id="PF01927">
    <property type="entry name" value="Mut7-C"/>
    <property type="match status" value="1"/>
</dbReference>